<dbReference type="Proteomes" id="UP000321412">
    <property type="component" value="Unassembled WGS sequence"/>
</dbReference>
<reference evidence="1 2" key="1">
    <citation type="submission" date="2019-08" db="EMBL/GenBank/DDBJ databases">
        <title>Bradymonadales sp. TMQ4.</title>
        <authorList>
            <person name="Liang Q."/>
        </authorList>
    </citation>
    <scope>NUCLEOTIDE SEQUENCE [LARGE SCALE GENOMIC DNA]</scope>
    <source>
        <strain evidence="1 2">TMQ4</strain>
    </source>
</reference>
<dbReference type="AlphaFoldDB" id="A0A5C6X4G2"/>
<evidence type="ECO:0000313" key="2">
    <source>
        <dbReference type="Proteomes" id="UP000321412"/>
    </source>
</evidence>
<gene>
    <name evidence="1" type="ORF">FRC98_16975</name>
</gene>
<proteinExistence type="predicted"/>
<keyword evidence="2" id="KW-1185">Reference proteome</keyword>
<dbReference type="EMBL" id="VOSM01000010">
    <property type="protein sequence ID" value="TXD35164.1"/>
    <property type="molecule type" value="Genomic_DNA"/>
</dbReference>
<evidence type="ECO:0000313" key="1">
    <source>
        <dbReference type="EMBL" id="TXD35164.1"/>
    </source>
</evidence>
<organism evidence="1 2">
    <name type="scientific">Lujinxingia vulgaris</name>
    <dbReference type="NCBI Taxonomy" id="2600176"/>
    <lineage>
        <taxon>Bacteria</taxon>
        <taxon>Deltaproteobacteria</taxon>
        <taxon>Bradymonadales</taxon>
        <taxon>Lujinxingiaceae</taxon>
        <taxon>Lujinxingia</taxon>
    </lineage>
</organism>
<dbReference type="RefSeq" id="WP_146982627.1">
    <property type="nucleotide sequence ID" value="NZ_VOSM01000010.1"/>
</dbReference>
<sequence length="184" mass="19358">MLFTGACSGTDGLDGEAGLDGQDGSFCSVFDNEDGTYTMSCEDGTEVTFSDGQDAPIVNEFAFPRPGDTRYLIQGTTFWIDGEYVEGTRELAYGSTLQGVALEVDLANSLDSCGQADVGVFVNGALYETITVSQGTEAIQVEILDAIPIASLEVTVRLELLTTVQSGCAAFDMLDGGTLEITSI</sequence>
<protein>
    <submittedName>
        <fullName evidence="1">Uncharacterized protein</fullName>
    </submittedName>
</protein>
<name>A0A5C6X4G2_9DELT</name>
<comment type="caution">
    <text evidence="1">The sequence shown here is derived from an EMBL/GenBank/DDBJ whole genome shotgun (WGS) entry which is preliminary data.</text>
</comment>
<accession>A0A5C6X4G2</accession>